<comment type="caution">
    <text evidence="7">The sequence shown here is derived from an EMBL/GenBank/DDBJ whole genome shotgun (WGS) entry which is preliminary data.</text>
</comment>
<organism evidence="7 8">
    <name type="scientific">Abeliophyllum distichum</name>
    <dbReference type="NCBI Taxonomy" id="126358"/>
    <lineage>
        <taxon>Eukaryota</taxon>
        <taxon>Viridiplantae</taxon>
        <taxon>Streptophyta</taxon>
        <taxon>Embryophyta</taxon>
        <taxon>Tracheophyta</taxon>
        <taxon>Spermatophyta</taxon>
        <taxon>Magnoliopsida</taxon>
        <taxon>eudicotyledons</taxon>
        <taxon>Gunneridae</taxon>
        <taxon>Pentapetalae</taxon>
        <taxon>asterids</taxon>
        <taxon>lamiids</taxon>
        <taxon>Lamiales</taxon>
        <taxon>Oleaceae</taxon>
        <taxon>Forsythieae</taxon>
        <taxon>Abeliophyllum</taxon>
    </lineage>
</organism>
<accession>A0ABD1QI22</accession>
<dbReference type="Proteomes" id="UP001604336">
    <property type="component" value="Unassembled WGS sequence"/>
</dbReference>
<evidence type="ECO:0000256" key="1">
    <source>
        <dbReference type="ARBA" id="ARBA00005184"/>
    </source>
</evidence>
<dbReference type="PANTHER" id="PTHR31707">
    <property type="entry name" value="PECTINESTERASE"/>
    <property type="match status" value="1"/>
</dbReference>
<comment type="pathway">
    <text evidence="1">Glycan metabolism; pectin degradation; 2-dehydro-3-deoxy-D-gluconate from pectin: step 1/5.</text>
</comment>
<evidence type="ECO:0000256" key="4">
    <source>
        <dbReference type="ARBA" id="ARBA00023316"/>
    </source>
</evidence>
<dbReference type="InterPro" id="IPR000070">
    <property type="entry name" value="Pectinesterase_cat"/>
</dbReference>
<dbReference type="GO" id="GO:0030599">
    <property type="term" value="F:pectinesterase activity"/>
    <property type="evidence" value="ECO:0007669"/>
    <property type="project" value="UniProtKB-EC"/>
</dbReference>
<evidence type="ECO:0000313" key="8">
    <source>
        <dbReference type="Proteomes" id="UP001604336"/>
    </source>
</evidence>
<keyword evidence="8" id="KW-1185">Reference proteome</keyword>
<keyword evidence="2" id="KW-0378">Hydrolase</keyword>
<gene>
    <name evidence="7" type="ORF">Adt_36621</name>
</gene>
<evidence type="ECO:0000259" key="6">
    <source>
        <dbReference type="Pfam" id="PF01095"/>
    </source>
</evidence>
<keyword evidence="3" id="KW-0063">Aspartyl esterase</keyword>
<dbReference type="InterPro" id="IPR012334">
    <property type="entry name" value="Pectin_lyas_fold"/>
</dbReference>
<evidence type="ECO:0000256" key="2">
    <source>
        <dbReference type="ARBA" id="ARBA00022801"/>
    </source>
</evidence>
<evidence type="ECO:0000256" key="5">
    <source>
        <dbReference type="ARBA" id="ARBA00047928"/>
    </source>
</evidence>
<dbReference type="GO" id="GO:0071555">
    <property type="term" value="P:cell wall organization"/>
    <property type="evidence" value="ECO:0007669"/>
    <property type="project" value="UniProtKB-KW"/>
</dbReference>
<protein>
    <submittedName>
        <fullName evidence="7">Pectinesterase/pectinesterase inhibitor 45</fullName>
    </submittedName>
</protein>
<name>A0ABD1QI22_9LAMI</name>
<dbReference type="Pfam" id="PF01095">
    <property type="entry name" value="Pectinesterase"/>
    <property type="match status" value="1"/>
</dbReference>
<comment type="catalytic activity">
    <reaction evidence="5">
        <text>[(1-&gt;4)-alpha-D-galacturonosyl methyl ester](n) + n H2O = [(1-&gt;4)-alpha-D-galacturonosyl](n) + n methanol + n H(+)</text>
        <dbReference type="Rhea" id="RHEA:22380"/>
        <dbReference type="Rhea" id="RHEA-COMP:14570"/>
        <dbReference type="Rhea" id="RHEA-COMP:14573"/>
        <dbReference type="ChEBI" id="CHEBI:15377"/>
        <dbReference type="ChEBI" id="CHEBI:15378"/>
        <dbReference type="ChEBI" id="CHEBI:17790"/>
        <dbReference type="ChEBI" id="CHEBI:140522"/>
        <dbReference type="ChEBI" id="CHEBI:140523"/>
        <dbReference type="EC" id="3.1.1.11"/>
    </reaction>
</comment>
<dbReference type="SUPFAM" id="SSF51126">
    <property type="entry name" value="Pectin lyase-like"/>
    <property type="match status" value="1"/>
</dbReference>
<keyword evidence="4" id="KW-0961">Cell wall biogenesis/degradation</keyword>
<reference evidence="8" key="1">
    <citation type="submission" date="2024-07" db="EMBL/GenBank/DDBJ databases">
        <title>Two chromosome-level genome assemblies of Korean endemic species Abeliophyllum distichum and Forsythia ovata (Oleaceae).</title>
        <authorList>
            <person name="Jang H."/>
        </authorList>
    </citation>
    <scope>NUCLEOTIDE SEQUENCE [LARGE SCALE GENOMIC DNA]</scope>
</reference>
<dbReference type="EMBL" id="JBFOLK010000011">
    <property type="protein sequence ID" value="KAL2475885.1"/>
    <property type="molecule type" value="Genomic_DNA"/>
</dbReference>
<dbReference type="AlphaFoldDB" id="A0ABD1QI22"/>
<evidence type="ECO:0000313" key="7">
    <source>
        <dbReference type="EMBL" id="KAL2475885.1"/>
    </source>
</evidence>
<feature type="domain" description="Pectinesterase catalytic" evidence="6">
    <location>
        <begin position="5"/>
        <end position="93"/>
    </location>
</feature>
<dbReference type="InterPro" id="IPR011050">
    <property type="entry name" value="Pectin_lyase_fold/virulence"/>
</dbReference>
<dbReference type="Gene3D" id="2.160.20.10">
    <property type="entry name" value="Single-stranded right-handed beta-helix, Pectin lyase-like"/>
    <property type="match status" value="1"/>
</dbReference>
<proteinExistence type="predicted"/>
<sequence>MKKKVAIAACPKNLKGRYTIYVIAGIYEEIITIDEKKPGVFIYGDGLAAAAIVQGFIDREMTFCNYARPDGHQVVALRVQSDMSAIFDCSIEGPIFGRRAGQKRRGEERGGELEKKMNFF</sequence>
<evidence type="ECO:0000256" key="3">
    <source>
        <dbReference type="ARBA" id="ARBA00023085"/>
    </source>
</evidence>